<proteinExistence type="predicted"/>
<keyword evidence="2" id="KW-1185">Reference proteome</keyword>
<name>A0A433SHM6_9BURK</name>
<dbReference type="RefSeq" id="WP_126978261.1">
    <property type="nucleotide sequence ID" value="NZ_PQSP01000001.1"/>
</dbReference>
<dbReference type="EMBL" id="PQSP01000001">
    <property type="protein sequence ID" value="RUS68259.1"/>
    <property type="molecule type" value="Genomic_DNA"/>
</dbReference>
<evidence type="ECO:0000313" key="2">
    <source>
        <dbReference type="Proteomes" id="UP000286947"/>
    </source>
</evidence>
<gene>
    <name evidence="1" type="ORF">CUZ56_00747</name>
</gene>
<reference evidence="1 2" key="1">
    <citation type="submission" date="2018-01" db="EMBL/GenBank/DDBJ databases">
        <title>Saezia sanguinis gen. nov., sp. nov., in the order Burkholderiales isolated from human blood.</title>
        <authorList>
            <person name="Medina-Pascual M.J."/>
            <person name="Valdezate S."/>
            <person name="Monzon S."/>
            <person name="Cuesta I."/>
            <person name="Carrasco G."/>
            <person name="Villalon P."/>
            <person name="Saez-Nieto J.A."/>
        </authorList>
    </citation>
    <scope>NUCLEOTIDE SEQUENCE [LARGE SCALE GENOMIC DNA]</scope>
    <source>
        <strain evidence="1 2">CNM695-12</strain>
    </source>
</reference>
<accession>A0A433SHM6</accession>
<comment type="caution">
    <text evidence="1">The sequence shown here is derived from an EMBL/GenBank/DDBJ whole genome shotgun (WGS) entry which is preliminary data.</text>
</comment>
<protein>
    <submittedName>
        <fullName evidence="1">Uncharacterized protein</fullName>
    </submittedName>
</protein>
<dbReference type="AlphaFoldDB" id="A0A433SHM6"/>
<sequence length="82" mass="9194">MARIKNRDYNRARDLIIQFYNQNNVVGGRAAQTHPAHGNDGTVPASYGRDLYDQVVADLNLNPGVGVIARRDFLQELEDLLL</sequence>
<evidence type="ECO:0000313" key="1">
    <source>
        <dbReference type="EMBL" id="RUS68259.1"/>
    </source>
</evidence>
<dbReference type="Proteomes" id="UP000286947">
    <property type="component" value="Unassembled WGS sequence"/>
</dbReference>
<organism evidence="1 2">
    <name type="scientific">Saezia sanguinis</name>
    <dbReference type="NCBI Taxonomy" id="1965230"/>
    <lineage>
        <taxon>Bacteria</taxon>
        <taxon>Pseudomonadati</taxon>
        <taxon>Pseudomonadota</taxon>
        <taxon>Betaproteobacteria</taxon>
        <taxon>Burkholderiales</taxon>
        <taxon>Saeziaceae</taxon>
        <taxon>Saezia</taxon>
    </lineage>
</organism>